<evidence type="ECO:0000313" key="4">
    <source>
        <dbReference type="Proteomes" id="UP000267804"/>
    </source>
</evidence>
<proteinExistence type="predicted"/>
<gene>
    <name evidence="3" type="ORF">CSH63_08840</name>
</gene>
<dbReference type="NCBIfam" id="TIGR01554">
    <property type="entry name" value="major_cap_HK97"/>
    <property type="match status" value="1"/>
</dbReference>
<protein>
    <submittedName>
        <fullName evidence="3">Phage major capsid protein</fullName>
    </submittedName>
</protein>
<dbReference type="EMBL" id="CP024087">
    <property type="protein sequence ID" value="AYF27534.1"/>
    <property type="molecule type" value="Genomic_DNA"/>
</dbReference>
<comment type="subcellular location">
    <subcellularLocation>
        <location evidence="1">Virion</location>
    </subcellularLocation>
</comment>
<name>A0A386WLD5_9ACTN</name>
<dbReference type="Gene3D" id="3.30.2400.10">
    <property type="entry name" value="Major capsid protein gp5"/>
    <property type="match status" value="1"/>
</dbReference>
<dbReference type="InterPro" id="IPR054612">
    <property type="entry name" value="Phage_capsid-like_C"/>
</dbReference>
<sequence>MAYLNDSQMVSRSQNSAIEMPTNVANDVVKAAASESVVMRLARKVPMTSKKSRQPLIAGLPEAYWVDGDTGLKQATTVKFDGVELTAEALATLVIVPDEFFDDSQIPIWDEVKPLVAEAMGRKIDNAALFGVNKPASWNTSVYASAAAAGNYVERPASTPPDFGKLVADAAKLVVADGFSVDAFAVRNGLKWDLLGERDANGGPLFTTLVGENGGEGLYGLPAVESTNGAWDQDVSVIAGDWNKALLGIRQDVTYTVHTDAVVTDSNGAVIFNAMQQDSKILRVVMRVGFGIANPATYQNTTSSRSPFALVAADNTVGS</sequence>
<evidence type="ECO:0000256" key="1">
    <source>
        <dbReference type="ARBA" id="ARBA00004328"/>
    </source>
</evidence>
<reference evidence="3 4" key="1">
    <citation type="submission" date="2017-10" db="EMBL/GenBank/DDBJ databases">
        <title>Integration of genomic and chemical information greatly accelerates assignment of the full stereostructure of myelolactone, a potent inhibitor of myeloma from a marine-derived Micromonospora.</title>
        <authorList>
            <person name="Kim M.C."/>
            <person name="Machado H."/>
            <person name="Jensen P.R."/>
            <person name="Fenical W."/>
        </authorList>
    </citation>
    <scope>NUCLEOTIDE SEQUENCE [LARGE SCALE GENOMIC DNA]</scope>
    <source>
        <strain evidence="3 4">CNY-010</strain>
    </source>
</reference>
<dbReference type="Gene3D" id="3.30.2320.10">
    <property type="entry name" value="hypothetical protein PF0899 domain"/>
    <property type="match status" value="1"/>
</dbReference>
<organism evidence="3 4">
    <name type="scientific">Micromonospora tulbaghiae</name>
    <dbReference type="NCBI Taxonomy" id="479978"/>
    <lineage>
        <taxon>Bacteria</taxon>
        <taxon>Bacillati</taxon>
        <taxon>Actinomycetota</taxon>
        <taxon>Actinomycetes</taxon>
        <taxon>Micromonosporales</taxon>
        <taxon>Micromonosporaceae</taxon>
        <taxon>Micromonospora</taxon>
    </lineage>
</organism>
<dbReference type="RefSeq" id="WP_120569835.1">
    <property type="nucleotide sequence ID" value="NZ_CP024087.1"/>
</dbReference>
<dbReference type="SUPFAM" id="SSF56563">
    <property type="entry name" value="Major capsid protein gp5"/>
    <property type="match status" value="1"/>
</dbReference>
<dbReference type="InterPro" id="IPR024455">
    <property type="entry name" value="Phage_capsid"/>
</dbReference>
<accession>A0A386WLD5</accession>
<evidence type="ECO:0000313" key="3">
    <source>
        <dbReference type="EMBL" id="AYF27534.1"/>
    </source>
</evidence>
<dbReference type="Pfam" id="PF05065">
    <property type="entry name" value="Phage_capsid"/>
    <property type="match status" value="1"/>
</dbReference>
<dbReference type="Proteomes" id="UP000267804">
    <property type="component" value="Chromosome"/>
</dbReference>
<dbReference type="AlphaFoldDB" id="A0A386WLD5"/>
<evidence type="ECO:0000259" key="2">
    <source>
        <dbReference type="Pfam" id="PF05065"/>
    </source>
</evidence>
<dbReference type="KEGG" id="mtua:CSH63_08840"/>
<feature type="domain" description="Phage capsid-like C-terminal" evidence="2">
    <location>
        <begin position="20"/>
        <end position="296"/>
    </location>
</feature>